<feature type="transmembrane region" description="Helical" evidence="7">
    <location>
        <begin position="480"/>
        <end position="497"/>
    </location>
</feature>
<feature type="transmembrane region" description="Helical" evidence="7">
    <location>
        <begin position="375"/>
        <end position="396"/>
    </location>
</feature>
<dbReference type="GO" id="GO:0140115">
    <property type="term" value="P:export across plasma membrane"/>
    <property type="evidence" value="ECO:0007669"/>
    <property type="project" value="UniProtKB-ARBA"/>
</dbReference>
<dbReference type="GO" id="GO:0042908">
    <property type="term" value="P:xenobiotic transport"/>
    <property type="evidence" value="ECO:0007669"/>
    <property type="project" value="UniProtKB-ARBA"/>
</dbReference>
<feature type="domain" description="Major facilitator superfamily (MFS) profile" evidence="8">
    <location>
        <begin position="94"/>
        <end position="498"/>
    </location>
</feature>
<name>A0A7C8I454_9PLEO</name>
<protein>
    <submittedName>
        <fullName evidence="9">Benomyl/methotrexate resistance protein</fullName>
    </submittedName>
</protein>
<feature type="region of interest" description="Disordered" evidence="6">
    <location>
        <begin position="1"/>
        <end position="30"/>
    </location>
</feature>
<organism evidence="9 10">
    <name type="scientific">Massariosphaeria phaeospora</name>
    <dbReference type="NCBI Taxonomy" id="100035"/>
    <lineage>
        <taxon>Eukaryota</taxon>
        <taxon>Fungi</taxon>
        <taxon>Dikarya</taxon>
        <taxon>Ascomycota</taxon>
        <taxon>Pezizomycotina</taxon>
        <taxon>Dothideomycetes</taxon>
        <taxon>Pleosporomycetidae</taxon>
        <taxon>Pleosporales</taxon>
        <taxon>Pleosporales incertae sedis</taxon>
        <taxon>Massariosphaeria</taxon>
    </lineage>
</organism>
<evidence type="ECO:0000313" key="9">
    <source>
        <dbReference type="EMBL" id="KAF2870429.1"/>
    </source>
</evidence>
<evidence type="ECO:0000259" key="8">
    <source>
        <dbReference type="PROSITE" id="PS50850"/>
    </source>
</evidence>
<proteinExistence type="inferred from homology"/>
<evidence type="ECO:0000256" key="4">
    <source>
        <dbReference type="ARBA" id="ARBA00022989"/>
    </source>
</evidence>
<dbReference type="AlphaFoldDB" id="A0A7C8I454"/>
<feature type="transmembrane region" description="Helical" evidence="7">
    <location>
        <begin position="174"/>
        <end position="191"/>
    </location>
</feature>
<feature type="transmembrane region" description="Helical" evidence="7">
    <location>
        <begin position="423"/>
        <end position="442"/>
    </location>
</feature>
<comment type="similarity">
    <text evidence="2">Belongs to the major facilitator superfamily.</text>
</comment>
<dbReference type="Pfam" id="PF07690">
    <property type="entry name" value="MFS_1"/>
    <property type="match status" value="1"/>
</dbReference>
<evidence type="ECO:0000256" key="7">
    <source>
        <dbReference type="SAM" id="Phobius"/>
    </source>
</evidence>
<dbReference type="InterPro" id="IPR020846">
    <property type="entry name" value="MFS_dom"/>
</dbReference>
<keyword evidence="3 7" id="KW-0812">Transmembrane</keyword>
<dbReference type="GO" id="GO:0022857">
    <property type="term" value="F:transmembrane transporter activity"/>
    <property type="evidence" value="ECO:0007669"/>
    <property type="project" value="InterPro"/>
</dbReference>
<comment type="caution">
    <text evidence="9">The sequence shown here is derived from an EMBL/GenBank/DDBJ whole genome shotgun (WGS) entry which is preliminary data.</text>
</comment>
<dbReference type="SUPFAM" id="SSF103473">
    <property type="entry name" value="MFS general substrate transporter"/>
    <property type="match status" value="1"/>
</dbReference>
<sequence length="498" mass="54199">MPSPSRTSERTPSTSSSENNGNLAPNLAIDEEKTIGLNGIAKIVTTEHQQPLTGVTNHTAKSLHSTKSHHSQPHGSSGNGNGTATSTPDETGSQFLVTWDGGDADPLNPRSMTALRRWGICGIIGSSSLCVQLIPEFHTSRMVCTLGLSLFVVGLGTGPMILSPLSEFYGRRPIYLASFTFFLLWMIPCALARNTATLLTARFLDGLAGSAFLSVAGGTVGDMFAKHELSAPMMLYSAAPFVGPEVGPLVGGFIVENTSWRWCFYLLIMWSGFQLALIFLFVPETYHPVLLRQKARRLRKETGNAAWIAPIEKMDRTIAKTVVWSCIRPFQLLFFEPMCLNLCILSAVLLGILYLFFGAFPLVFQNNHGFSIPQVGLSFLGILVGMLVGIASDPIWRRCYDRLVQRREAQGGEAGGSEPEYRLPSTIFGAILVPIALFGKLLQAFDYPLYAASALAANSFARSYFAAAFPLFGVQMYNTLGYQWATTLLAFLALALAP</sequence>
<keyword evidence="10" id="KW-1185">Reference proteome</keyword>
<evidence type="ECO:0000256" key="5">
    <source>
        <dbReference type="ARBA" id="ARBA00023136"/>
    </source>
</evidence>
<dbReference type="OrthoDB" id="3561359at2759"/>
<dbReference type="PANTHER" id="PTHR23502:SF7">
    <property type="entry name" value="DRUG_PROTON ANTIPORTER YHK8-RELATED"/>
    <property type="match status" value="1"/>
</dbReference>
<evidence type="ECO:0000313" key="10">
    <source>
        <dbReference type="Proteomes" id="UP000481861"/>
    </source>
</evidence>
<dbReference type="PANTHER" id="PTHR23502">
    <property type="entry name" value="MAJOR FACILITATOR SUPERFAMILY"/>
    <property type="match status" value="1"/>
</dbReference>
<reference evidence="9 10" key="1">
    <citation type="submission" date="2020-01" db="EMBL/GenBank/DDBJ databases">
        <authorList>
            <consortium name="DOE Joint Genome Institute"/>
            <person name="Haridas S."/>
            <person name="Albert R."/>
            <person name="Binder M."/>
            <person name="Bloem J."/>
            <person name="Labutti K."/>
            <person name="Salamov A."/>
            <person name="Andreopoulos B."/>
            <person name="Baker S.E."/>
            <person name="Barry K."/>
            <person name="Bills G."/>
            <person name="Bluhm B.H."/>
            <person name="Cannon C."/>
            <person name="Castanera R."/>
            <person name="Culley D.E."/>
            <person name="Daum C."/>
            <person name="Ezra D."/>
            <person name="Gonzalez J.B."/>
            <person name="Henrissat B."/>
            <person name="Kuo A."/>
            <person name="Liang C."/>
            <person name="Lipzen A."/>
            <person name="Lutzoni F."/>
            <person name="Magnuson J."/>
            <person name="Mondo S."/>
            <person name="Nolan M."/>
            <person name="Ohm R."/>
            <person name="Pangilinan J."/>
            <person name="Park H.-J.H."/>
            <person name="Ramirez L."/>
            <person name="Alfaro M."/>
            <person name="Sun H."/>
            <person name="Tritt A."/>
            <person name="Yoshinaga Y."/>
            <person name="Zwiers L.-H.L."/>
            <person name="Turgeon B.G."/>
            <person name="Goodwin S.B."/>
            <person name="Spatafora J.W."/>
            <person name="Crous P.W."/>
            <person name="Grigoriev I.V."/>
        </authorList>
    </citation>
    <scope>NUCLEOTIDE SEQUENCE [LARGE SCALE GENOMIC DNA]</scope>
    <source>
        <strain evidence="9 10">CBS 611.86</strain>
    </source>
</reference>
<feature type="transmembrane region" description="Helical" evidence="7">
    <location>
        <begin position="338"/>
        <end position="363"/>
    </location>
</feature>
<dbReference type="PROSITE" id="PS00216">
    <property type="entry name" value="SUGAR_TRANSPORT_1"/>
    <property type="match status" value="1"/>
</dbReference>
<feature type="transmembrane region" description="Helical" evidence="7">
    <location>
        <begin position="262"/>
        <end position="282"/>
    </location>
</feature>
<feature type="compositionally biased region" description="Low complexity" evidence="6">
    <location>
        <begin position="1"/>
        <end position="18"/>
    </location>
</feature>
<feature type="transmembrane region" description="Helical" evidence="7">
    <location>
        <begin position="203"/>
        <end position="221"/>
    </location>
</feature>
<accession>A0A7C8I454</accession>
<evidence type="ECO:0000256" key="3">
    <source>
        <dbReference type="ARBA" id="ARBA00022692"/>
    </source>
</evidence>
<dbReference type="InterPro" id="IPR036259">
    <property type="entry name" value="MFS_trans_sf"/>
</dbReference>
<evidence type="ECO:0000256" key="1">
    <source>
        <dbReference type="ARBA" id="ARBA00004141"/>
    </source>
</evidence>
<feature type="transmembrane region" description="Helical" evidence="7">
    <location>
        <begin position="142"/>
        <end position="162"/>
    </location>
</feature>
<dbReference type="Proteomes" id="UP000481861">
    <property type="component" value="Unassembled WGS sequence"/>
</dbReference>
<gene>
    <name evidence="9" type="ORF">BDV95DRAFT_496432</name>
</gene>
<dbReference type="FunFam" id="1.20.1250.20:FF:000082">
    <property type="entry name" value="MFS multidrug transporter, putative"/>
    <property type="match status" value="1"/>
</dbReference>
<dbReference type="CDD" id="cd17323">
    <property type="entry name" value="MFS_Tpo1_MDR_like"/>
    <property type="match status" value="1"/>
</dbReference>
<feature type="region of interest" description="Disordered" evidence="6">
    <location>
        <begin position="60"/>
        <end position="103"/>
    </location>
</feature>
<dbReference type="GO" id="GO:0005886">
    <property type="term" value="C:plasma membrane"/>
    <property type="evidence" value="ECO:0007669"/>
    <property type="project" value="TreeGrafter"/>
</dbReference>
<dbReference type="PROSITE" id="PS50850">
    <property type="entry name" value="MFS"/>
    <property type="match status" value="1"/>
</dbReference>
<comment type="subcellular location">
    <subcellularLocation>
        <location evidence="1">Membrane</location>
        <topology evidence="1">Multi-pass membrane protein</topology>
    </subcellularLocation>
</comment>
<keyword evidence="4 7" id="KW-1133">Transmembrane helix</keyword>
<evidence type="ECO:0000256" key="6">
    <source>
        <dbReference type="SAM" id="MobiDB-lite"/>
    </source>
</evidence>
<keyword evidence="5 7" id="KW-0472">Membrane</keyword>
<dbReference type="Gene3D" id="1.20.1250.20">
    <property type="entry name" value="MFS general substrate transporter like domains"/>
    <property type="match status" value="1"/>
</dbReference>
<dbReference type="InterPro" id="IPR005829">
    <property type="entry name" value="Sugar_transporter_CS"/>
</dbReference>
<dbReference type="EMBL" id="JAADJZ010000014">
    <property type="protein sequence ID" value="KAF2870429.1"/>
    <property type="molecule type" value="Genomic_DNA"/>
</dbReference>
<evidence type="ECO:0000256" key="2">
    <source>
        <dbReference type="ARBA" id="ARBA00008335"/>
    </source>
</evidence>
<dbReference type="InterPro" id="IPR011701">
    <property type="entry name" value="MFS"/>
</dbReference>